<dbReference type="RefSeq" id="WP_098584348.1">
    <property type="nucleotide sequence ID" value="NZ_NUWJ01000277.1"/>
</dbReference>
<dbReference type="GO" id="GO:0003677">
    <property type="term" value="F:DNA binding"/>
    <property type="evidence" value="ECO:0007669"/>
    <property type="project" value="InterPro"/>
</dbReference>
<dbReference type="SMART" id="SM00530">
    <property type="entry name" value="HTH_XRE"/>
    <property type="match status" value="1"/>
</dbReference>
<dbReference type="PROSITE" id="PS50943">
    <property type="entry name" value="HTH_CROC1"/>
    <property type="match status" value="1"/>
</dbReference>
<comment type="caution">
    <text evidence="2">The sequence shown here is derived from an EMBL/GenBank/DDBJ whole genome shotgun (WGS) entry which is preliminary data.</text>
</comment>
<dbReference type="Gene3D" id="1.10.260.40">
    <property type="entry name" value="lambda repressor-like DNA-binding domains"/>
    <property type="match status" value="1"/>
</dbReference>
<name>A0A9X6WVN5_BACCE</name>
<dbReference type="InterPro" id="IPR001387">
    <property type="entry name" value="Cro/C1-type_HTH"/>
</dbReference>
<dbReference type="AlphaFoldDB" id="A0A9X6WVN5"/>
<dbReference type="InterPro" id="IPR010982">
    <property type="entry name" value="Lambda_DNA-bd_dom_sf"/>
</dbReference>
<feature type="domain" description="HTH cro/C1-type" evidence="1">
    <location>
        <begin position="4"/>
        <end position="58"/>
    </location>
</feature>
<dbReference type="Pfam" id="PF01381">
    <property type="entry name" value="HTH_3"/>
    <property type="match status" value="1"/>
</dbReference>
<accession>A0A9X6WVN5</accession>
<gene>
    <name evidence="2" type="ORF">COI98_26610</name>
</gene>
<protein>
    <submittedName>
        <fullName evidence="2">Transcriptional regulator</fullName>
    </submittedName>
</protein>
<evidence type="ECO:0000313" key="2">
    <source>
        <dbReference type="EMBL" id="PFK07869.1"/>
    </source>
</evidence>
<sequence length="75" mass="8508">MSALRKIRIEKGLHIKEVAEVVKIPVPTLYDVESGRKGIIAWKAQKLASFLKEPVETLFNPTYYTVKHNSISTPQ</sequence>
<dbReference type="SUPFAM" id="SSF47413">
    <property type="entry name" value="lambda repressor-like DNA-binding domains"/>
    <property type="match status" value="1"/>
</dbReference>
<proteinExistence type="predicted"/>
<organism evidence="2 3">
    <name type="scientific">Bacillus cereus</name>
    <dbReference type="NCBI Taxonomy" id="1396"/>
    <lineage>
        <taxon>Bacteria</taxon>
        <taxon>Bacillati</taxon>
        <taxon>Bacillota</taxon>
        <taxon>Bacilli</taxon>
        <taxon>Bacillales</taxon>
        <taxon>Bacillaceae</taxon>
        <taxon>Bacillus</taxon>
        <taxon>Bacillus cereus group</taxon>
    </lineage>
</organism>
<dbReference type="CDD" id="cd00093">
    <property type="entry name" value="HTH_XRE"/>
    <property type="match status" value="1"/>
</dbReference>
<reference evidence="2 3" key="1">
    <citation type="submission" date="2017-09" db="EMBL/GenBank/DDBJ databases">
        <title>Large-scale bioinformatics analysis of Bacillus genomes uncovers conserved roles of natural products in bacterial physiology.</title>
        <authorList>
            <consortium name="Agbiome Team Llc"/>
            <person name="Bleich R.M."/>
            <person name="Grubbs K.J."/>
            <person name="Santa Maria K.C."/>
            <person name="Allen S.E."/>
            <person name="Farag S."/>
            <person name="Shank E.A."/>
            <person name="Bowers A."/>
        </authorList>
    </citation>
    <scope>NUCLEOTIDE SEQUENCE [LARGE SCALE GENOMIC DNA]</scope>
    <source>
        <strain evidence="2 3">AFS083741</strain>
    </source>
</reference>
<dbReference type="Proteomes" id="UP000224413">
    <property type="component" value="Unassembled WGS sequence"/>
</dbReference>
<evidence type="ECO:0000259" key="1">
    <source>
        <dbReference type="PROSITE" id="PS50943"/>
    </source>
</evidence>
<dbReference type="EMBL" id="NUWJ01000277">
    <property type="protein sequence ID" value="PFK07869.1"/>
    <property type="molecule type" value="Genomic_DNA"/>
</dbReference>
<evidence type="ECO:0000313" key="3">
    <source>
        <dbReference type="Proteomes" id="UP000224413"/>
    </source>
</evidence>